<evidence type="ECO:0000256" key="2">
    <source>
        <dbReference type="ARBA" id="ARBA00023125"/>
    </source>
</evidence>
<dbReference type="PROSITE" id="PS50043">
    <property type="entry name" value="HTH_LUXR_2"/>
    <property type="match status" value="1"/>
</dbReference>
<feature type="transmembrane region" description="Helical" evidence="4">
    <location>
        <begin position="12"/>
        <end position="35"/>
    </location>
</feature>
<feature type="transmembrane region" description="Helical" evidence="4">
    <location>
        <begin position="160"/>
        <end position="179"/>
    </location>
</feature>
<sequence>MSQLINTKQVVRLSLGLAISMALSSLILWKGSWLASPIQSPYDEHGVGIFVGLLTCVASFVWSFASPASLRTFLERVFPPIMIVALLASRLFIAPMGFVALDTIIGFVIPAVGTYLFVFAWFSVIAAHNVEDSLLSILLAWPFTVALRAFFGLFEAEIVKFALSMLLICAAWLLLIGQSKRIEVGLPMVVNVPRENKNSYIHALGSIWKCALYCGAFAFLGGVIRSLSLQIAAMNYINYASILGGLLSALAIVAIWRVKTVRYSISHVFQVLFPLLVLLVCALPFFDMKAFFWLAAALYMVYSFMSLSMQVLCVQVTHDYGVSPSFCISFQTGVSVCMQGLGYLLGNAVNSEPFSQIPPLATIALISLAMLALVVYFTRGLFISQETDGRSVEFLSLARKPHQAEAPFDETEIVADDETADVAADEGPAPGDEEPAAGHESDLSYVGNLSARCEAIGEEYYLSQREIEVMQLFMQGYTMSSIAKELFISENTVKTHTRRLYSKLGINKKQQLFNLVNGRTE</sequence>
<feature type="transmembrane region" description="Helical" evidence="4">
    <location>
        <begin position="77"/>
        <end position="98"/>
    </location>
</feature>
<dbReference type="Proteomes" id="UP000253975">
    <property type="component" value="Unassembled WGS sequence"/>
</dbReference>
<organism evidence="6 7">
    <name type="scientific">Slackia isoflavoniconvertens</name>
    <dbReference type="NCBI Taxonomy" id="572010"/>
    <lineage>
        <taxon>Bacteria</taxon>
        <taxon>Bacillati</taxon>
        <taxon>Actinomycetota</taxon>
        <taxon>Coriobacteriia</taxon>
        <taxon>Eggerthellales</taxon>
        <taxon>Eggerthellaceae</taxon>
        <taxon>Slackia</taxon>
    </lineage>
</organism>
<protein>
    <recommendedName>
        <fullName evidence="5">HTH luxR-type domain-containing protein</fullName>
    </recommendedName>
</protein>
<feature type="transmembrane region" description="Helical" evidence="4">
    <location>
        <begin position="268"/>
        <end position="286"/>
    </location>
</feature>
<gene>
    <name evidence="6" type="ORF">C1881_07170</name>
</gene>
<feature type="transmembrane region" description="Helical" evidence="4">
    <location>
        <begin position="292"/>
        <end position="314"/>
    </location>
</feature>
<feature type="transmembrane region" description="Helical" evidence="4">
    <location>
        <begin position="200"/>
        <end position="224"/>
    </location>
</feature>
<feature type="transmembrane region" description="Helical" evidence="4">
    <location>
        <begin position="236"/>
        <end position="256"/>
    </location>
</feature>
<dbReference type="PANTHER" id="PTHR44688">
    <property type="entry name" value="DNA-BINDING TRANSCRIPTIONAL ACTIVATOR DEVR_DOSR"/>
    <property type="match status" value="1"/>
</dbReference>
<keyword evidence="1" id="KW-0805">Transcription regulation</keyword>
<feature type="transmembrane region" description="Helical" evidence="4">
    <location>
        <begin position="104"/>
        <end position="127"/>
    </location>
</feature>
<dbReference type="PANTHER" id="PTHR44688:SF16">
    <property type="entry name" value="DNA-BINDING TRANSCRIPTIONAL ACTIVATOR DEVR_DOSR"/>
    <property type="match status" value="1"/>
</dbReference>
<feature type="transmembrane region" description="Helical" evidence="4">
    <location>
        <begin position="134"/>
        <end position="154"/>
    </location>
</feature>
<proteinExistence type="predicted"/>
<dbReference type="Gene3D" id="1.10.10.10">
    <property type="entry name" value="Winged helix-like DNA-binding domain superfamily/Winged helix DNA-binding domain"/>
    <property type="match status" value="1"/>
</dbReference>
<keyword evidence="3" id="KW-0804">Transcription</keyword>
<feature type="transmembrane region" description="Helical" evidence="4">
    <location>
        <begin position="47"/>
        <end position="65"/>
    </location>
</feature>
<dbReference type="GO" id="GO:0006355">
    <property type="term" value="P:regulation of DNA-templated transcription"/>
    <property type="evidence" value="ECO:0007669"/>
    <property type="project" value="InterPro"/>
</dbReference>
<accession>A0A369LHQ7</accession>
<feature type="domain" description="HTH luxR-type" evidence="5">
    <location>
        <begin position="455"/>
        <end position="520"/>
    </location>
</feature>
<reference evidence="6 7" key="1">
    <citation type="journal article" date="2018" name="Elife">
        <title>Discovery and characterization of a prevalent human gut bacterial enzyme sufficient for the inactivation of a family of plant toxins.</title>
        <authorList>
            <person name="Koppel N."/>
            <person name="Bisanz J.E."/>
            <person name="Pandelia M.E."/>
            <person name="Turnbaugh P.J."/>
            <person name="Balskus E.P."/>
        </authorList>
    </citation>
    <scope>NUCLEOTIDE SEQUENCE [LARGE SCALE GENOMIC DNA]</scope>
    <source>
        <strain evidence="6 7">OB21 GAM31</strain>
    </source>
</reference>
<comment type="caution">
    <text evidence="6">The sequence shown here is derived from an EMBL/GenBank/DDBJ whole genome shotgun (WGS) entry which is preliminary data.</text>
</comment>
<dbReference type="EMBL" id="PPTO01000011">
    <property type="protein sequence ID" value="RDB57756.1"/>
    <property type="molecule type" value="Genomic_DNA"/>
</dbReference>
<feature type="transmembrane region" description="Helical" evidence="4">
    <location>
        <begin position="357"/>
        <end position="377"/>
    </location>
</feature>
<dbReference type="CDD" id="cd06170">
    <property type="entry name" value="LuxR_C_like"/>
    <property type="match status" value="1"/>
</dbReference>
<keyword evidence="4" id="KW-0472">Membrane</keyword>
<dbReference type="InterPro" id="IPR000792">
    <property type="entry name" value="Tscrpt_reg_LuxR_C"/>
</dbReference>
<dbReference type="PRINTS" id="PR00038">
    <property type="entry name" value="HTHLUXR"/>
</dbReference>
<dbReference type="Pfam" id="PF00196">
    <property type="entry name" value="GerE"/>
    <property type="match status" value="1"/>
</dbReference>
<keyword evidence="2" id="KW-0238">DNA-binding</keyword>
<dbReference type="InterPro" id="IPR016032">
    <property type="entry name" value="Sig_transdc_resp-reg_C-effctor"/>
</dbReference>
<dbReference type="InterPro" id="IPR036388">
    <property type="entry name" value="WH-like_DNA-bd_sf"/>
</dbReference>
<evidence type="ECO:0000256" key="1">
    <source>
        <dbReference type="ARBA" id="ARBA00023015"/>
    </source>
</evidence>
<dbReference type="AlphaFoldDB" id="A0A369LHQ7"/>
<keyword evidence="4" id="KW-1133">Transmembrane helix</keyword>
<evidence type="ECO:0000259" key="5">
    <source>
        <dbReference type="PROSITE" id="PS50043"/>
    </source>
</evidence>
<dbReference type="SMART" id="SM00421">
    <property type="entry name" value="HTH_LUXR"/>
    <property type="match status" value="1"/>
</dbReference>
<dbReference type="GO" id="GO:0003677">
    <property type="term" value="F:DNA binding"/>
    <property type="evidence" value="ECO:0007669"/>
    <property type="project" value="UniProtKB-KW"/>
</dbReference>
<evidence type="ECO:0000256" key="3">
    <source>
        <dbReference type="ARBA" id="ARBA00023163"/>
    </source>
</evidence>
<keyword evidence="4" id="KW-0812">Transmembrane</keyword>
<feature type="transmembrane region" description="Helical" evidence="4">
    <location>
        <begin position="326"/>
        <end position="345"/>
    </location>
</feature>
<dbReference type="SUPFAM" id="SSF46894">
    <property type="entry name" value="C-terminal effector domain of the bipartite response regulators"/>
    <property type="match status" value="1"/>
</dbReference>
<name>A0A369LHQ7_9ACTN</name>
<evidence type="ECO:0000256" key="4">
    <source>
        <dbReference type="SAM" id="Phobius"/>
    </source>
</evidence>
<evidence type="ECO:0000313" key="6">
    <source>
        <dbReference type="EMBL" id="RDB57756.1"/>
    </source>
</evidence>
<evidence type="ECO:0000313" key="7">
    <source>
        <dbReference type="Proteomes" id="UP000253975"/>
    </source>
</evidence>